<reference evidence="16" key="1">
    <citation type="submission" date="2017-02" db="UniProtKB">
        <authorList>
            <consortium name="WormBaseParasite"/>
        </authorList>
    </citation>
    <scope>IDENTIFICATION</scope>
</reference>
<dbReference type="EMBL" id="UYRS01018489">
    <property type="protein sequence ID" value="VDK36503.1"/>
    <property type="molecule type" value="Genomic_DNA"/>
</dbReference>
<dbReference type="PRINTS" id="PR00237">
    <property type="entry name" value="GPCRRHODOPSN"/>
</dbReference>
<feature type="transmembrane region" description="Helical" evidence="12">
    <location>
        <begin position="91"/>
        <end position="115"/>
    </location>
</feature>
<evidence type="ECO:0000256" key="1">
    <source>
        <dbReference type="ARBA" id="ARBA00004651"/>
    </source>
</evidence>
<dbReference type="Gene3D" id="1.20.1070.10">
    <property type="entry name" value="Rhodopsin 7-helix transmembrane proteins"/>
    <property type="match status" value="1"/>
</dbReference>
<dbReference type="AlphaFoldDB" id="A0A0R3W7Q2"/>
<dbReference type="InterPro" id="IPR000276">
    <property type="entry name" value="GPCR_Rhodpsn"/>
</dbReference>
<feature type="region of interest" description="Disordered" evidence="11">
    <location>
        <begin position="630"/>
        <end position="669"/>
    </location>
</feature>
<dbReference type="STRING" id="60517.A0A0R3W7Q2"/>
<feature type="transmembrane region" description="Helical" evidence="12">
    <location>
        <begin position="53"/>
        <end position="79"/>
    </location>
</feature>
<feature type="transmembrane region" description="Helical" evidence="12">
    <location>
        <begin position="127"/>
        <end position="148"/>
    </location>
</feature>
<evidence type="ECO:0000256" key="5">
    <source>
        <dbReference type="ARBA" id="ARBA00023040"/>
    </source>
</evidence>
<feature type="domain" description="G-protein coupled receptors family 1 profile" evidence="13">
    <location>
        <begin position="69"/>
        <end position="232"/>
    </location>
</feature>
<evidence type="ECO:0000313" key="16">
    <source>
        <dbReference type="WBParaSite" id="TASK_0000632501-mRNA-1"/>
    </source>
</evidence>
<keyword evidence="15" id="KW-1185">Reference proteome</keyword>
<protein>
    <submittedName>
        <fullName evidence="16">G_PROTEIN_RECEP_F1_2 domain-containing protein</fullName>
    </submittedName>
</protein>
<reference evidence="14 15" key="2">
    <citation type="submission" date="2018-11" db="EMBL/GenBank/DDBJ databases">
        <authorList>
            <consortium name="Pathogen Informatics"/>
        </authorList>
    </citation>
    <scope>NUCLEOTIDE SEQUENCE [LARGE SCALE GENOMIC DNA]</scope>
</reference>
<dbReference type="PROSITE" id="PS50262">
    <property type="entry name" value="G_PROTEIN_RECEP_F1_2"/>
    <property type="match status" value="1"/>
</dbReference>
<evidence type="ECO:0000256" key="4">
    <source>
        <dbReference type="ARBA" id="ARBA00022989"/>
    </source>
</evidence>
<dbReference type="SUPFAM" id="SSF81321">
    <property type="entry name" value="Family A G protein-coupled receptor-like"/>
    <property type="match status" value="2"/>
</dbReference>
<evidence type="ECO:0000256" key="3">
    <source>
        <dbReference type="ARBA" id="ARBA00022692"/>
    </source>
</evidence>
<dbReference type="PANTHER" id="PTHR24248">
    <property type="entry name" value="ADRENERGIC RECEPTOR-RELATED G-PROTEIN COUPLED RECEPTOR"/>
    <property type="match status" value="1"/>
</dbReference>
<keyword evidence="4 12" id="KW-1133">Transmembrane helix</keyword>
<comment type="subcellular location">
    <subcellularLocation>
        <location evidence="1">Cell membrane</location>
        <topology evidence="1">Multi-pass membrane protein</topology>
    </subcellularLocation>
</comment>
<dbReference type="GO" id="GO:0043410">
    <property type="term" value="P:positive regulation of MAPK cascade"/>
    <property type="evidence" value="ECO:0007669"/>
    <property type="project" value="TreeGrafter"/>
</dbReference>
<keyword evidence="2" id="KW-1003">Cell membrane</keyword>
<gene>
    <name evidence="14" type="ORF">TASK_LOCUS6326</name>
</gene>
<name>A0A0R3W7Q2_TAEAS</name>
<dbReference type="GO" id="GO:0005886">
    <property type="term" value="C:plasma membrane"/>
    <property type="evidence" value="ECO:0007669"/>
    <property type="project" value="UniProtKB-SubCell"/>
</dbReference>
<evidence type="ECO:0000256" key="9">
    <source>
        <dbReference type="ARBA" id="ARBA00023224"/>
    </source>
</evidence>
<dbReference type="PANTHER" id="PTHR24248:SF199">
    <property type="entry name" value="IP13425P-RELATED"/>
    <property type="match status" value="1"/>
</dbReference>
<evidence type="ECO:0000256" key="12">
    <source>
        <dbReference type="SAM" id="Phobius"/>
    </source>
</evidence>
<keyword evidence="5 10" id="KW-0297">G-protein coupled receptor</keyword>
<evidence type="ECO:0000256" key="11">
    <source>
        <dbReference type="SAM" id="MobiDB-lite"/>
    </source>
</evidence>
<accession>A0A0R3W7Q2</accession>
<dbReference type="CDD" id="cd15329">
    <property type="entry name" value="7tmA_5-HT7"/>
    <property type="match status" value="1"/>
</dbReference>
<keyword evidence="6 12" id="KW-0472">Membrane</keyword>
<dbReference type="OrthoDB" id="5951059at2759"/>
<dbReference type="PROSITE" id="PS00237">
    <property type="entry name" value="G_PROTEIN_RECEP_F1_1"/>
    <property type="match status" value="1"/>
</dbReference>
<sequence>MASQLNDPSITFKAWGWSENCTLLLDLLINRSISEEVFLSACKPHAEIGVKSIILAIVLSLLLLGTAGGNMLVIIAILVVKKLRSPTNLLIVNLAVTDFLVSILVLPFAIAYQILGHWPFNQVICDLYSISDVLLCTLSILSLCTISIDRYLAITKPLQYAAKRTPRRMLIMIIICWLLSAAISIPPVYGWEQKNSPFYCGYSEELTYQIYATMTAFYIPLTVMLVLYGKILFLAKQMALVDAHVGRKSSIDTQARASSVPEYVDWNRSSLCVVGEGYKASTLYPDLKEEYRGGRGELKARQSVVSFKPSPVVMRMDRRPTKRRKISNLLVFSKRSQSEIVNNGRSSEASEGSGRISKRSHRGLQKRKYETSMEIRPGSVTFPNPHKEFDTETKILNPSWQEACCYGNSFLNPIIYALFNREFRLPFLYILRFQCGDINTRLRTETFSHQFGLPHKSGVGYCNSLSRRNSIASGSKRQRRQKPRGLSPLTNSQIHTSPSTTSQVVEAPNAEVEKPSLRSISNPDAETSEESKPPLIQPSSNLPSPLHLTPLQISTTLEKDDLLENNPPRPSQLISRRESLASTQSNYDTYIPNLNAEFQRSPLPTPSSAPACLTPTINGIKMWTKARDFRPSQVPPERFHRQSEITSCTGAKGNSSNNVAANPLGDSRS</sequence>
<evidence type="ECO:0000256" key="6">
    <source>
        <dbReference type="ARBA" id="ARBA00023136"/>
    </source>
</evidence>
<feature type="region of interest" description="Disordered" evidence="11">
    <location>
        <begin position="341"/>
        <end position="368"/>
    </location>
</feature>
<evidence type="ECO:0000256" key="8">
    <source>
        <dbReference type="ARBA" id="ARBA00023170"/>
    </source>
</evidence>
<dbReference type="GO" id="GO:0071880">
    <property type="term" value="P:adenylate cyclase-activating adrenergic receptor signaling pathway"/>
    <property type="evidence" value="ECO:0007669"/>
    <property type="project" value="TreeGrafter"/>
</dbReference>
<keyword evidence="3 10" id="KW-0812">Transmembrane</keyword>
<dbReference type="Proteomes" id="UP000282613">
    <property type="component" value="Unassembled WGS sequence"/>
</dbReference>
<dbReference type="SMART" id="SM01381">
    <property type="entry name" value="7TM_GPCR_Srsx"/>
    <property type="match status" value="1"/>
</dbReference>
<dbReference type="InterPro" id="IPR017452">
    <property type="entry name" value="GPCR_Rhodpsn_7TM"/>
</dbReference>
<keyword evidence="8 10" id="KW-0675">Receptor</keyword>
<evidence type="ECO:0000256" key="2">
    <source>
        <dbReference type="ARBA" id="ARBA00022475"/>
    </source>
</evidence>
<evidence type="ECO:0000259" key="13">
    <source>
        <dbReference type="PROSITE" id="PS50262"/>
    </source>
</evidence>
<evidence type="ECO:0000313" key="15">
    <source>
        <dbReference type="Proteomes" id="UP000282613"/>
    </source>
</evidence>
<dbReference type="Pfam" id="PF00001">
    <property type="entry name" value="7tm_1"/>
    <property type="match status" value="1"/>
</dbReference>
<keyword evidence="9 10" id="KW-0807">Transducer</keyword>
<evidence type="ECO:0000313" key="14">
    <source>
        <dbReference type="EMBL" id="VDK36503.1"/>
    </source>
</evidence>
<proteinExistence type="inferred from homology"/>
<dbReference type="Gene3D" id="1.10.1220.70">
    <property type="match status" value="1"/>
</dbReference>
<evidence type="ECO:0000256" key="7">
    <source>
        <dbReference type="ARBA" id="ARBA00023157"/>
    </source>
</evidence>
<organism evidence="16">
    <name type="scientific">Taenia asiatica</name>
    <name type="common">Asian tapeworm</name>
    <dbReference type="NCBI Taxonomy" id="60517"/>
    <lineage>
        <taxon>Eukaryota</taxon>
        <taxon>Metazoa</taxon>
        <taxon>Spiralia</taxon>
        <taxon>Lophotrochozoa</taxon>
        <taxon>Platyhelminthes</taxon>
        <taxon>Cestoda</taxon>
        <taxon>Eucestoda</taxon>
        <taxon>Cyclophyllidea</taxon>
        <taxon>Taeniidae</taxon>
        <taxon>Taenia</taxon>
    </lineage>
</organism>
<dbReference type="GO" id="GO:0004993">
    <property type="term" value="F:G protein-coupled serotonin receptor activity"/>
    <property type="evidence" value="ECO:0007669"/>
    <property type="project" value="UniProtKB-ARBA"/>
</dbReference>
<evidence type="ECO:0000256" key="10">
    <source>
        <dbReference type="RuleBase" id="RU000688"/>
    </source>
</evidence>
<comment type="similarity">
    <text evidence="10">Belongs to the G-protein coupled receptor 1 family.</text>
</comment>
<keyword evidence="7" id="KW-1015">Disulfide bond</keyword>
<feature type="compositionally biased region" description="Low complexity" evidence="11">
    <location>
        <begin position="344"/>
        <end position="355"/>
    </location>
</feature>
<feature type="compositionally biased region" description="Basic residues" evidence="11">
    <location>
        <begin position="356"/>
        <end position="366"/>
    </location>
</feature>
<dbReference type="WBParaSite" id="TASK_0000632501-mRNA-1">
    <property type="protein sequence ID" value="TASK_0000632501-mRNA-1"/>
    <property type="gene ID" value="TASK_0000632501"/>
</dbReference>
<feature type="compositionally biased region" description="Polar residues" evidence="11">
    <location>
        <begin position="644"/>
        <end position="660"/>
    </location>
</feature>
<feature type="transmembrane region" description="Helical" evidence="12">
    <location>
        <begin position="209"/>
        <end position="228"/>
    </location>
</feature>
<feature type="region of interest" description="Disordered" evidence="11">
    <location>
        <begin position="469"/>
        <end position="581"/>
    </location>
</feature>
<feature type="transmembrane region" description="Helical" evidence="12">
    <location>
        <begin position="169"/>
        <end position="189"/>
    </location>
</feature>
<feature type="compositionally biased region" description="Polar residues" evidence="11">
    <location>
        <begin position="488"/>
        <end position="504"/>
    </location>
</feature>